<accession>A0A438FCH9</accession>
<name>A0A438FCH9_VITVI</name>
<reference evidence="3 4" key="1">
    <citation type="journal article" date="2018" name="PLoS Genet.">
        <title>Population sequencing reveals clonal diversity and ancestral inbreeding in the grapevine cultivar Chardonnay.</title>
        <authorList>
            <person name="Roach M.J."/>
            <person name="Johnson D.L."/>
            <person name="Bohlmann J."/>
            <person name="van Vuuren H.J."/>
            <person name="Jones S.J."/>
            <person name="Pretorius I.S."/>
            <person name="Schmidt S.A."/>
            <person name="Borneman A.R."/>
        </authorList>
    </citation>
    <scope>NUCLEOTIDE SEQUENCE [LARGE SCALE GENOMIC DNA]</scope>
    <source>
        <strain evidence="4">cv. Chardonnay</strain>
        <tissue evidence="3">Leaf</tissue>
    </source>
</reference>
<gene>
    <name evidence="3" type="primary">YTX2_165</name>
    <name evidence="3" type="ORF">CK203_096275</name>
</gene>
<dbReference type="Pfam" id="PF00078">
    <property type="entry name" value="RVT_1"/>
    <property type="match status" value="1"/>
</dbReference>
<dbReference type="InterPro" id="IPR036691">
    <property type="entry name" value="Endo/exonu/phosph_ase_sf"/>
</dbReference>
<sequence length="555" mass="63286">MGLKLKGVVAEFAGSEAGPSKRWALDGAGPTPDLDGTRPVKPMAQAKVRSPQEKDCLLDCRIASNGSLSEGEHLVYWETEELRKQQEKAILLATDKALVEEAMRESYDRSGVLGEITEVGPERMAMDAGTWSLEILDWEEGQFFLSCRFRNVEDGVVWVFTGVYGPFTKEERECLWEEIGAIRGIWEDPWCLGGDFNVTLFQRERSRQGRITPTMRRFAYIIDDLGLVDLPLQGGVFTWSRGLNNQSWARLDKFLVSPSWLDQFSVVLQRRLPRPISNHFPLLLEGGGLRRDHSPFRFENMWLKVEGFLDLIRNWWRGIEFRGTASYRLAAKMKGIKQKLKVWNREVFGSLECNKISALQQVEFWDRMENAFEDSGWKADIGRLQLEQISQQEAKNLEIPFSENEVQSALMEMNGDKAPGPEGFTIAFWQSCWEFVKKEILEMFKEFHEQSSFLKSLSNTFLVLIPKKGGAVDLGDFRPISLLGGLYKLLAKVLANKLKRVLGKVVAPTQNAFVMGRQILDVSLIANEVIDLWQKRKEKGLNGKLDIEKAYDSIN</sequence>
<dbReference type="Gene3D" id="3.60.10.10">
    <property type="entry name" value="Endonuclease/exonuclease/phosphatase"/>
    <property type="match status" value="1"/>
</dbReference>
<feature type="domain" description="Reverse transcriptase" evidence="2">
    <location>
        <begin position="446"/>
        <end position="555"/>
    </location>
</feature>
<comment type="caution">
    <text evidence="3">The sequence shown here is derived from an EMBL/GenBank/DDBJ whole genome shotgun (WGS) entry which is preliminary data.</text>
</comment>
<dbReference type="SUPFAM" id="SSF56672">
    <property type="entry name" value="DNA/RNA polymerases"/>
    <property type="match status" value="1"/>
</dbReference>
<evidence type="ECO:0000256" key="1">
    <source>
        <dbReference type="SAM" id="MobiDB-lite"/>
    </source>
</evidence>
<dbReference type="PANTHER" id="PTHR33710">
    <property type="entry name" value="BNAC02G09200D PROTEIN"/>
    <property type="match status" value="1"/>
</dbReference>
<dbReference type="Proteomes" id="UP000288805">
    <property type="component" value="Unassembled WGS sequence"/>
</dbReference>
<dbReference type="InterPro" id="IPR043502">
    <property type="entry name" value="DNA/RNA_pol_sf"/>
</dbReference>
<protein>
    <submittedName>
        <fullName evidence="3">Transposon TX1 uncharacterized 149 kDa protein</fullName>
    </submittedName>
</protein>
<dbReference type="EMBL" id="QGNW01001048">
    <property type="protein sequence ID" value="RVW57664.1"/>
    <property type="molecule type" value="Genomic_DNA"/>
</dbReference>
<dbReference type="PROSITE" id="PS50878">
    <property type="entry name" value="RT_POL"/>
    <property type="match status" value="1"/>
</dbReference>
<evidence type="ECO:0000313" key="3">
    <source>
        <dbReference type="EMBL" id="RVW57664.1"/>
    </source>
</evidence>
<organism evidence="3 4">
    <name type="scientific">Vitis vinifera</name>
    <name type="common">Grape</name>
    <dbReference type="NCBI Taxonomy" id="29760"/>
    <lineage>
        <taxon>Eukaryota</taxon>
        <taxon>Viridiplantae</taxon>
        <taxon>Streptophyta</taxon>
        <taxon>Embryophyta</taxon>
        <taxon>Tracheophyta</taxon>
        <taxon>Spermatophyta</taxon>
        <taxon>Magnoliopsida</taxon>
        <taxon>eudicotyledons</taxon>
        <taxon>Gunneridae</taxon>
        <taxon>Pentapetalae</taxon>
        <taxon>rosids</taxon>
        <taxon>Vitales</taxon>
        <taxon>Vitaceae</taxon>
        <taxon>Viteae</taxon>
        <taxon>Vitis</taxon>
    </lineage>
</organism>
<feature type="region of interest" description="Disordered" evidence="1">
    <location>
        <begin position="15"/>
        <end position="39"/>
    </location>
</feature>
<dbReference type="SUPFAM" id="SSF56219">
    <property type="entry name" value="DNase I-like"/>
    <property type="match status" value="1"/>
</dbReference>
<dbReference type="InterPro" id="IPR000477">
    <property type="entry name" value="RT_dom"/>
</dbReference>
<dbReference type="PANTHER" id="PTHR33710:SF64">
    <property type="entry name" value="ENDONUCLEASE_EXONUCLEASE_PHOSPHATASE DOMAIN-CONTAINING PROTEIN"/>
    <property type="match status" value="1"/>
</dbReference>
<evidence type="ECO:0000259" key="2">
    <source>
        <dbReference type="PROSITE" id="PS50878"/>
    </source>
</evidence>
<evidence type="ECO:0000313" key="4">
    <source>
        <dbReference type="Proteomes" id="UP000288805"/>
    </source>
</evidence>
<proteinExistence type="predicted"/>
<dbReference type="AlphaFoldDB" id="A0A438FCH9"/>